<feature type="region of interest" description="Disordered" evidence="13">
    <location>
        <begin position="18"/>
        <end position="40"/>
    </location>
</feature>
<dbReference type="InterPro" id="IPR036034">
    <property type="entry name" value="PDZ_sf"/>
</dbReference>
<dbReference type="SMART" id="SM00315">
    <property type="entry name" value="RGS"/>
    <property type="match status" value="1"/>
</dbReference>
<keyword evidence="5" id="KW-0963">Cytoplasm</keyword>
<feature type="compositionally biased region" description="Acidic residues" evidence="13">
    <location>
        <begin position="1008"/>
        <end position="1037"/>
    </location>
</feature>
<dbReference type="FunFam" id="2.60.40.150:FF:000263">
    <property type="entry name" value="Regulator of G-protein signaling 3"/>
    <property type="match status" value="1"/>
</dbReference>
<keyword evidence="7" id="KW-0734">Signal transduction inhibitor</keyword>
<dbReference type="PRINTS" id="PR01301">
    <property type="entry name" value="RGSPROTEIN"/>
</dbReference>
<dbReference type="PROSITE" id="PS50132">
    <property type="entry name" value="RGS"/>
    <property type="match status" value="1"/>
</dbReference>
<dbReference type="GO" id="GO:0005737">
    <property type="term" value="C:cytoplasm"/>
    <property type="evidence" value="ECO:0007669"/>
    <property type="project" value="UniProtKB-SubCell"/>
</dbReference>
<dbReference type="PROSITE" id="PS50106">
    <property type="entry name" value="PDZ"/>
    <property type="match status" value="1"/>
</dbReference>
<protein>
    <recommendedName>
        <fullName evidence="12">Regulator of G-protein signaling 3</fullName>
    </recommendedName>
</protein>
<proteinExistence type="predicted"/>
<feature type="region of interest" description="Disordered" evidence="13">
    <location>
        <begin position="1233"/>
        <end position="1252"/>
    </location>
</feature>
<feature type="region of interest" description="Disordered" evidence="13">
    <location>
        <begin position="596"/>
        <end position="615"/>
    </location>
</feature>
<keyword evidence="10" id="KW-0539">Nucleus</keyword>
<dbReference type="SUPFAM" id="SSF49562">
    <property type="entry name" value="C2 domain (Calcium/lipid-binding domain, CaLB)"/>
    <property type="match status" value="1"/>
</dbReference>
<dbReference type="InterPro" id="IPR001478">
    <property type="entry name" value="PDZ"/>
</dbReference>
<dbReference type="InterPro" id="IPR024066">
    <property type="entry name" value="RGS_subdom1/3"/>
</dbReference>
<dbReference type="PROSITE" id="PS50004">
    <property type="entry name" value="C2"/>
    <property type="match status" value="1"/>
</dbReference>
<evidence type="ECO:0000256" key="10">
    <source>
        <dbReference type="ARBA" id="ARBA00023242"/>
    </source>
</evidence>
<organism evidence="17 18">
    <name type="scientific">Tupaia chinensis</name>
    <name type="common">Chinese tree shrew</name>
    <name type="synonym">Tupaia belangeri chinensis</name>
    <dbReference type="NCBI Taxonomy" id="246437"/>
    <lineage>
        <taxon>Eukaryota</taxon>
        <taxon>Metazoa</taxon>
        <taxon>Chordata</taxon>
        <taxon>Craniata</taxon>
        <taxon>Vertebrata</taxon>
        <taxon>Euteleostomi</taxon>
        <taxon>Mammalia</taxon>
        <taxon>Eutheria</taxon>
        <taxon>Euarchontoglires</taxon>
        <taxon>Scandentia</taxon>
        <taxon>Tupaiidae</taxon>
        <taxon>Tupaia</taxon>
    </lineage>
</organism>
<dbReference type="Gene3D" id="2.30.42.10">
    <property type="match status" value="1"/>
</dbReference>
<dbReference type="Pfam" id="PF00595">
    <property type="entry name" value="PDZ"/>
    <property type="match status" value="1"/>
</dbReference>
<reference evidence="18" key="1">
    <citation type="submission" date="2012-07" db="EMBL/GenBank/DDBJ databases">
        <title>Genome of the Chinese tree shrew, a rising model animal genetically related to primates.</title>
        <authorList>
            <person name="Zhang G."/>
            <person name="Fan Y."/>
            <person name="Yao Y."/>
            <person name="Huang Z."/>
        </authorList>
    </citation>
    <scope>NUCLEOTIDE SEQUENCE [LARGE SCALE GENOMIC DNA]</scope>
</reference>
<name>L9L6J1_TUPCH</name>
<dbReference type="CDD" id="cd06711">
    <property type="entry name" value="PDZ_RGS3-like"/>
    <property type="match status" value="1"/>
</dbReference>
<dbReference type="CDD" id="cd08685">
    <property type="entry name" value="C2_RGS-like"/>
    <property type="match status" value="1"/>
</dbReference>
<dbReference type="Pfam" id="PF00615">
    <property type="entry name" value="RGS"/>
    <property type="match status" value="1"/>
</dbReference>
<keyword evidence="4" id="KW-0488">Methylation</keyword>
<dbReference type="InterPro" id="IPR016137">
    <property type="entry name" value="RGS"/>
</dbReference>
<evidence type="ECO:0000313" key="18">
    <source>
        <dbReference type="Proteomes" id="UP000011518"/>
    </source>
</evidence>
<evidence type="ECO:0000256" key="9">
    <source>
        <dbReference type="ARBA" id="ARBA00023136"/>
    </source>
</evidence>
<dbReference type="FunCoup" id="L9L6J1">
    <property type="interactions" value="1217"/>
</dbReference>
<dbReference type="EMBL" id="KB320489">
    <property type="protein sequence ID" value="ELW70606.1"/>
    <property type="molecule type" value="Genomic_DNA"/>
</dbReference>
<dbReference type="SUPFAM" id="SSF50156">
    <property type="entry name" value="PDZ domain-like"/>
    <property type="match status" value="1"/>
</dbReference>
<feature type="domain" description="RGS" evidence="16">
    <location>
        <begin position="1267"/>
        <end position="1383"/>
    </location>
</feature>
<dbReference type="STRING" id="246437.L9L6J1"/>
<evidence type="ECO:0000259" key="14">
    <source>
        <dbReference type="PROSITE" id="PS50004"/>
    </source>
</evidence>
<feature type="region of interest" description="Disordered" evidence="13">
    <location>
        <begin position="825"/>
        <end position="1064"/>
    </location>
</feature>
<dbReference type="PANTHER" id="PTHR46848:SF1">
    <property type="entry name" value="REGULATOR OF G-PROTEIN SIGNALING 3"/>
    <property type="match status" value="1"/>
</dbReference>
<dbReference type="SUPFAM" id="SSF48097">
    <property type="entry name" value="Regulator of G-protein signaling, RGS"/>
    <property type="match status" value="1"/>
</dbReference>
<reference evidence="18" key="2">
    <citation type="journal article" date="2013" name="Nat. Commun.">
        <title>Genome of the Chinese tree shrew.</title>
        <authorList>
            <person name="Fan Y."/>
            <person name="Huang Z.Y."/>
            <person name="Cao C.C."/>
            <person name="Chen C.S."/>
            <person name="Chen Y.X."/>
            <person name="Fan D.D."/>
            <person name="He J."/>
            <person name="Hou H.L."/>
            <person name="Hu L."/>
            <person name="Hu X.T."/>
            <person name="Jiang X.T."/>
            <person name="Lai R."/>
            <person name="Lang Y.S."/>
            <person name="Liang B."/>
            <person name="Liao S.G."/>
            <person name="Mu D."/>
            <person name="Ma Y.Y."/>
            <person name="Niu Y.Y."/>
            <person name="Sun X.Q."/>
            <person name="Xia J.Q."/>
            <person name="Xiao J."/>
            <person name="Xiong Z.Q."/>
            <person name="Xu L."/>
            <person name="Yang L."/>
            <person name="Zhang Y."/>
            <person name="Zhao W."/>
            <person name="Zhao X.D."/>
            <person name="Zheng Y.T."/>
            <person name="Zhou J.M."/>
            <person name="Zhu Y.B."/>
            <person name="Zhang G.J."/>
            <person name="Wang J."/>
            <person name="Yao Y.G."/>
        </authorList>
    </citation>
    <scope>NUCLEOTIDE SEQUENCE [LARGE SCALE GENOMIC DNA]</scope>
</reference>
<feature type="domain" description="C2" evidence="14">
    <location>
        <begin position="182"/>
        <end position="301"/>
    </location>
</feature>
<feature type="compositionally biased region" description="Low complexity" evidence="13">
    <location>
        <begin position="605"/>
        <end position="615"/>
    </location>
</feature>
<dbReference type="FunFam" id="2.30.42.10:FF:000098">
    <property type="entry name" value="regulator of G-protein signaling 3 isoform X1"/>
    <property type="match status" value="1"/>
</dbReference>
<dbReference type="CDD" id="cd08713">
    <property type="entry name" value="RGS_RGS3"/>
    <property type="match status" value="1"/>
</dbReference>
<keyword evidence="18" id="KW-1185">Reference proteome</keyword>
<evidence type="ECO:0000256" key="12">
    <source>
        <dbReference type="ARBA" id="ARBA00070073"/>
    </source>
</evidence>
<dbReference type="InterPro" id="IPR036305">
    <property type="entry name" value="RGS_sf"/>
</dbReference>
<evidence type="ECO:0000256" key="7">
    <source>
        <dbReference type="ARBA" id="ARBA00022700"/>
    </source>
</evidence>
<dbReference type="SMART" id="SM00239">
    <property type="entry name" value="C2"/>
    <property type="match status" value="1"/>
</dbReference>
<evidence type="ECO:0000259" key="15">
    <source>
        <dbReference type="PROSITE" id="PS50106"/>
    </source>
</evidence>
<evidence type="ECO:0000256" key="2">
    <source>
        <dbReference type="ARBA" id="ARBA00004170"/>
    </source>
</evidence>
<evidence type="ECO:0000256" key="4">
    <source>
        <dbReference type="ARBA" id="ARBA00022481"/>
    </source>
</evidence>
<sequence length="1392" mass="152983">MITELSFKAGYNPDNCCPGGAGRASQARPSGPAGPREAGVAGRGRWFCGAAVGSLPVAAPSASSSGKEPLWSRQDCSDDSSPLARLLRQVEISAFKPARANQGPARSGGSNAPRCNPASCCRLGAAGLGAVTLLPRLLGSNTAASGYRCLPVQRRDAMEHSLHRVSLGSWRARRDLSFYLTTFGQLKLSIEAQDRVLLLHIIEGKGLMNKEPGVCDPYVKISLIPEENRARRQKTQTIPDCRDPAFHEHFFFPVQEEDDQKRLLVTVWNRASESRRSGLIGCMSFGVKSLLTPDKEISGWYYLLGEDLGRTKHLKVARRRLRPLRAPLLRLAGGEDAENGEKLKVSPCLEKVLLGAEFCTPALSAWGIVPKSIGFSEMPVGLSKEGPAAMNRFNGLCKVCSERRYRQITIPRGKDGFGFTICCDSPVRVQAVDSGGPAERAGLQQLDTVLQLNERPVEHWKCVELAHEIRSCPSEIILLVWRMVPQVKPGPDGGVLRRASCKSTHDLQSPPNKREKNCTHGAQARPEQRHSCHLVCDSSDGLLLGGWERYTEVAKHGGQHTLPALSRATAPTDPNYIILAPLNPGSQLLRPVYQEDTIPEESESPSKGKSYSGLGKKSRLMKTVQTVKSHGNYQNCSVMRPHTPHSSYGTYVTLAPKVLVFPVFVQPLDLCNPARTLLLSEELLLYEGRNKAAQVTLFAYSDLLLFTKEDEPGRCNVLRNPLYLQSVKLQEVRAKPQDPMFRVLASGFLPASPVPPETRCCKGLSSSEDLKFCVLYLAEKAECLFTLEAHSQEQKKRVCWCLSENIAKQQQLAASPLESKMFETEVDEKKEMPLEEGKGPGAEDTPPSQDPSAGQELPSGQDLPLKKNKDSPSGQEPPPGQDTLSSKDLPTCKERPPDQEALPSEEPHPAQDLLPCQDHAAVPEPPSSQDPLLSKGPPDIQEPPTQDLPPCQDIPPSQVSPPSEENTSSEDAAAATQDPPVASRPTFVIPEVRLDSAYSQKAEAEGGSGDEEAEEAEEGEEGEEGEEEEDEDTSDDNYGERSEAKRSSMIETGQGAEGGLSLRVQNSLRRRTHSEGSLLQEPRGPCFASDTTLHCSDSEGATSTWAMPSPRTLKKELGRNGGSMHHLSLFFTGHRKKPPEQIHRPVAALSLGIREALESQFCIWAQNAVMELHPVPGDGRHAYAPAEKTEAEGLKNFTQMSGADAVGDDDEAARKRKSKNLAKDMKNKLGIFRRRNESPGAQPAGKADKTMKSFKPTSEEALKWGESLEKLLLHKYGLAVFQAFLRTEFSEENLEFWLACEDFKKVKSQSKMAAKAKKIFAEYIAIQACKEVNLDSYTREHTKDNLQSVTRGCFDLAQKRIFGLMEKDSYPRFLRSDLYLDLINQKKMSPPL</sequence>
<dbReference type="GO" id="GO:0005886">
    <property type="term" value="C:plasma membrane"/>
    <property type="evidence" value="ECO:0007669"/>
    <property type="project" value="UniProtKB-ARBA"/>
</dbReference>
<evidence type="ECO:0000256" key="6">
    <source>
        <dbReference type="ARBA" id="ARBA00022553"/>
    </source>
</evidence>
<dbReference type="Proteomes" id="UP000011518">
    <property type="component" value="Unassembled WGS sequence"/>
</dbReference>
<dbReference type="InterPro" id="IPR035892">
    <property type="entry name" value="C2_domain_sf"/>
</dbReference>
<dbReference type="Gene3D" id="1.10.196.10">
    <property type="match status" value="2"/>
</dbReference>
<dbReference type="Gene3D" id="2.60.40.150">
    <property type="entry name" value="C2 domain"/>
    <property type="match status" value="1"/>
</dbReference>
<keyword evidence="8" id="KW-0832">Ubl conjugation</keyword>
<dbReference type="Gene3D" id="1.10.167.10">
    <property type="entry name" value="Regulator of G-protein Signalling 4, domain 2"/>
    <property type="match status" value="1"/>
</dbReference>
<keyword evidence="9" id="KW-0472">Membrane</keyword>
<dbReference type="GO" id="GO:0009968">
    <property type="term" value="P:negative regulation of signal transduction"/>
    <property type="evidence" value="ECO:0007669"/>
    <property type="project" value="UniProtKB-KW"/>
</dbReference>
<keyword evidence="6" id="KW-0597">Phosphoprotein</keyword>
<dbReference type="InterPro" id="IPR000008">
    <property type="entry name" value="C2_dom"/>
</dbReference>
<dbReference type="InterPro" id="IPR044926">
    <property type="entry name" value="RGS_subdomain_2"/>
</dbReference>
<dbReference type="FunFam" id="1.10.167.10:FF:000001">
    <property type="entry name" value="Putative regulator of g-protein signaling 12"/>
    <property type="match status" value="1"/>
</dbReference>
<dbReference type="Gene3D" id="2.30.29.30">
    <property type="entry name" value="Pleckstrin-homology domain (PH domain)/Phosphotyrosine-binding domain (PTB)"/>
    <property type="match status" value="1"/>
</dbReference>
<accession>L9L6J1</accession>
<comment type="subcellular location">
    <subcellularLocation>
        <location evidence="3">Cytoplasm</location>
    </subcellularLocation>
    <subcellularLocation>
        <location evidence="2">Membrane</location>
        <topology evidence="2">Peripheral membrane protein</topology>
    </subcellularLocation>
    <subcellularLocation>
        <location evidence="1">Nucleus</location>
    </subcellularLocation>
</comment>
<feature type="compositionally biased region" description="Polar residues" evidence="13">
    <location>
        <begin position="955"/>
        <end position="970"/>
    </location>
</feature>
<dbReference type="GO" id="GO:0005634">
    <property type="term" value="C:nucleus"/>
    <property type="evidence" value="ECO:0007669"/>
    <property type="project" value="UniProtKB-SubCell"/>
</dbReference>
<evidence type="ECO:0000256" key="1">
    <source>
        <dbReference type="ARBA" id="ARBA00004123"/>
    </source>
</evidence>
<evidence type="ECO:0000259" key="16">
    <source>
        <dbReference type="PROSITE" id="PS50132"/>
    </source>
</evidence>
<feature type="compositionally biased region" description="Basic and acidic residues" evidence="13">
    <location>
        <begin position="825"/>
        <end position="838"/>
    </location>
</feature>
<dbReference type="Pfam" id="PF00168">
    <property type="entry name" value="C2"/>
    <property type="match status" value="1"/>
</dbReference>
<feature type="compositionally biased region" description="Basic and acidic residues" evidence="13">
    <location>
        <begin position="1038"/>
        <end position="1048"/>
    </location>
</feature>
<gene>
    <name evidence="17" type="ORF">TREES_T100003842</name>
</gene>
<evidence type="ECO:0000256" key="13">
    <source>
        <dbReference type="SAM" id="MobiDB-lite"/>
    </source>
</evidence>
<evidence type="ECO:0000313" key="17">
    <source>
        <dbReference type="EMBL" id="ELW70606.1"/>
    </source>
</evidence>
<evidence type="ECO:0000256" key="3">
    <source>
        <dbReference type="ARBA" id="ARBA00004496"/>
    </source>
</evidence>
<dbReference type="FunFam" id="1.10.196.10:FF:000003">
    <property type="entry name" value="regulator of G-protein signaling 3 isoform X1"/>
    <property type="match status" value="1"/>
</dbReference>
<comment type="function">
    <text evidence="11">Down-regulates signaling from heterotrimeric G-proteins by increasing the GTPase activity of the alpha subunits, thereby driving them into their inactive GDP-bound form. Down-regulates G-protein-mediated release of inositol phosphates and activation of MAP kinases.</text>
</comment>
<evidence type="ECO:0000256" key="5">
    <source>
        <dbReference type="ARBA" id="ARBA00022490"/>
    </source>
</evidence>
<dbReference type="SUPFAM" id="SSF50729">
    <property type="entry name" value="PH domain-like"/>
    <property type="match status" value="1"/>
</dbReference>
<dbReference type="GO" id="GO:0005096">
    <property type="term" value="F:GTPase activator activity"/>
    <property type="evidence" value="ECO:0007669"/>
    <property type="project" value="UniProtKB-ARBA"/>
</dbReference>
<dbReference type="FunFam" id="1.10.196.10:FF:000001">
    <property type="entry name" value="Regulator of G-protein signaling 8"/>
    <property type="match status" value="1"/>
</dbReference>
<dbReference type="InParanoid" id="L9L6J1"/>
<dbReference type="InterPro" id="IPR011993">
    <property type="entry name" value="PH-like_dom_sf"/>
</dbReference>
<evidence type="ECO:0000256" key="11">
    <source>
        <dbReference type="ARBA" id="ARBA00055005"/>
    </source>
</evidence>
<dbReference type="eggNOG" id="KOG3589">
    <property type="taxonomic scope" value="Eukaryota"/>
</dbReference>
<dbReference type="PANTHER" id="PTHR46848">
    <property type="entry name" value="REGULATOR OF G-PROTEIN SIGNALING 3"/>
    <property type="match status" value="1"/>
</dbReference>
<evidence type="ECO:0000256" key="8">
    <source>
        <dbReference type="ARBA" id="ARBA00022843"/>
    </source>
</evidence>
<feature type="domain" description="PDZ" evidence="15">
    <location>
        <begin position="407"/>
        <end position="484"/>
    </location>
</feature>
<dbReference type="SMART" id="SM00228">
    <property type="entry name" value="PDZ"/>
    <property type="match status" value="1"/>
</dbReference>
<dbReference type="InterPro" id="IPR034951">
    <property type="entry name" value="RGS_RGS3"/>
</dbReference>
<dbReference type="GO" id="GO:0007186">
    <property type="term" value="P:G protein-coupled receptor signaling pathway"/>
    <property type="evidence" value="ECO:0007669"/>
    <property type="project" value="UniProtKB-ARBA"/>
</dbReference>